<comment type="caution">
    <text evidence="1">The sequence shown here is derived from an EMBL/GenBank/DDBJ whole genome shotgun (WGS) entry which is preliminary data.</text>
</comment>
<gene>
    <name evidence="1" type="ORF">RPERSI_LOCUS15038</name>
</gene>
<evidence type="ECO:0000313" key="2">
    <source>
        <dbReference type="Proteomes" id="UP000789920"/>
    </source>
</evidence>
<reference evidence="1" key="1">
    <citation type="submission" date="2021-06" db="EMBL/GenBank/DDBJ databases">
        <authorList>
            <person name="Kallberg Y."/>
            <person name="Tangrot J."/>
            <person name="Rosling A."/>
        </authorList>
    </citation>
    <scope>NUCLEOTIDE SEQUENCE</scope>
    <source>
        <strain evidence="1">MA461A</strain>
    </source>
</reference>
<proteinExistence type="predicted"/>
<keyword evidence="2" id="KW-1185">Reference proteome</keyword>
<organism evidence="1 2">
    <name type="scientific">Racocetra persica</name>
    <dbReference type="NCBI Taxonomy" id="160502"/>
    <lineage>
        <taxon>Eukaryota</taxon>
        <taxon>Fungi</taxon>
        <taxon>Fungi incertae sedis</taxon>
        <taxon>Mucoromycota</taxon>
        <taxon>Glomeromycotina</taxon>
        <taxon>Glomeromycetes</taxon>
        <taxon>Diversisporales</taxon>
        <taxon>Gigasporaceae</taxon>
        <taxon>Racocetra</taxon>
    </lineage>
</organism>
<dbReference type="EMBL" id="CAJVQC010035522">
    <property type="protein sequence ID" value="CAG8759233.1"/>
    <property type="molecule type" value="Genomic_DNA"/>
</dbReference>
<feature type="non-terminal residue" evidence="1">
    <location>
        <position position="1"/>
    </location>
</feature>
<protein>
    <submittedName>
        <fullName evidence="1">108_t:CDS:1</fullName>
    </submittedName>
</protein>
<evidence type="ECO:0000313" key="1">
    <source>
        <dbReference type="EMBL" id="CAG8759233.1"/>
    </source>
</evidence>
<accession>A0ACA9QT41</accession>
<dbReference type="Proteomes" id="UP000789920">
    <property type="component" value="Unassembled WGS sequence"/>
</dbReference>
<sequence length="137" mass="15678">KIISTNMLPPPPATYQSANELLKNIQAFANSQGGVYNSSEIQQKQTSTQSINCSFELKFAWYNGKWYIKKVRNCDHNHNLSEDISGHLIVRRLTKQQLDNVTEMTIFGSCFREIILAICQNDLSAFVISKDIYNTRE</sequence>
<name>A0ACA9QT41_9GLOM</name>